<dbReference type="Pfam" id="PF02602">
    <property type="entry name" value="HEM4"/>
    <property type="match status" value="1"/>
</dbReference>
<evidence type="ECO:0000259" key="6">
    <source>
        <dbReference type="Pfam" id="PF00590"/>
    </source>
</evidence>
<dbReference type="Pfam" id="PF00590">
    <property type="entry name" value="TP_methylase"/>
    <property type="match status" value="1"/>
</dbReference>
<dbReference type="GO" id="GO:0004852">
    <property type="term" value="F:uroporphyrinogen-III synthase activity"/>
    <property type="evidence" value="ECO:0007669"/>
    <property type="project" value="InterPro"/>
</dbReference>
<dbReference type="STRING" id="525903.Taci_0043"/>
<sequence>MIWLTGGGCASPRWLTQEGAEALGSASAVVYDRLIHPDLLLLCPPGALFIQAGKRGSDHTMSQEEINRLLVELAADHPHVVRLKGGDPFVFGRGGEEAQELDRHGIPWRAVPGVTAALGGLLKEGIPVTHRGAASAVCLATGHLEAPSESYWGSLARFDGSRVLYMSASNLPENLGRLISLGLPENEPCVAVTWGGWGRSYVVGGTAGEGARGGWASQVRSPSVVMIGGSARVRLTPAELPLKGLTVAVCRPMPEGYQTARRLEALGADAFTLPLLEVRPTASREELLASLEGADTVVFTSPRGPKVFRDLVMDLRLLRCRTVAIGEGTRRSLEEMGIGVDLMPERADSRSLAELLVSCVRPGERILFLRNRRCSPLPVEAVRRAGALALELPIYEMVPRGLPWRELILEHWQDTRPHAVVFGSAALAEAFADEFGPLPAGAVPVAWGEECAKRCGELFRRRGVVMASQDLDGLVSALLEIRGSEHPPKHRGRG</sequence>
<dbReference type="EC" id="2.1.1.107" evidence="1"/>
<dbReference type="SUPFAM" id="SSF69618">
    <property type="entry name" value="HemD-like"/>
    <property type="match status" value="1"/>
</dbReference>
<dbReference type="GO" id="GO:0019354">
    <property type="term" value="P:siroheme biosynthetic process"/>
    <property type="evidence" value="ECO:0007669"/>
    <property type="project" value="InterPro"/>
</dbReference>
<dbReference type="EnsemblBacteria" id="ACZ18283">
    <property type="protein sequence ID" value="ACZ18283"/>
    <property type="gene ID" value="Taci_0043"/>
</dbReference>
<dbReference type="CDD" id="cd06578">
    <property type="entry name" value="HemD"/>
    <property type="match status" value="1"/>
</dbReference>
<organism evidence="8 9">
    <name type="scientific">Thermanaerovibrio acidaminovorans (strain ATCC 49978 / DSM 6589 / Su883)</name>
    <name type="common">Selenomonas acidaminovorans</name>
    <dbReference type="NCBI Taxonomy" id="525903"/>
    <lineage>
        <taxon>Bacteria</taxon>
        <taxon>Thermotogati</taxon>
        <taxon>Synergistota</taxon>
        <taxon>Synergistia</taxon>
        <taxon>Synergistales</taxon>
        <taxon>Synergistaceae</taxon>
        <taxon>Thermanaerovibrio</taxon>
    </lineage>
</organism>
<dbReference type="eggNOG" id="COG0007">
    <property type="taxonomic scope" value="Bacteria"/>
</dbReference>
<feature type="domain" description="Tetrapyrrole methylase" evidence="6">
    <location>
        <begin position="1"/>
        <end position="209"/>
    </location>
</feature>
<dbReference type="InterPro" id="IPR006366">
    <property type="entry name" value="CobA/CysG_C"/>
</dbReference>
<keyword evidence="4" id="KW-0949">S-adenosyl-L-methionine</keyword>
<evidence type="ECO:0000256" key="2">
    <source>
        <dbReference type="ARBA" id="ARBA00022603"/>
    </source>
</evidence>
<dbReference type="SUPFAM" id="SSF53790">
    <property type="entry name" value="Tetrapyrrole methylase"/>
    <property type="match status" value="1"/>
</dbReference>
<evidence type="ECO:0000256" key="4">
    <source>
        <dbReference type="ARBA" id="ARBA00022691"/>
    </source>
</evidence>
<evidence type="ECO:0000259" key="7">
    <source>
        <dbReference type="Pfam" id="PF02602"/>
    </source>
</evidence>
<proteinExistence type="predicted"/>
<dbReference type="PANTHER" id="PTHR45790">
    <property type="entry name" value="SIROHEME SYNTHASE-RELATED"/>
    <property type="match status" value="1"/>
</dbReference>
<gene>
    <name evidence="8" type="ordered locus">Taci_0043</name>
</gene>
<dbReference type="GO" id="GO:0004851">
    <property type="term" value="F:uroporphyrin-III C-methyltransferase activity"/>
    <property type="evidence" value="ECO:0007669"/>
    <property type="project" value="UniProtKB-EC"/>
</dbReference>
<dbReference type="Gene3D" id="3.40.50.10090">
    <property type="match status" value="2"/>
</dbReference>
<keyword evidence="2" id="KW-0489">Methyltransferase</keyword>
<dbReference type="InterPro" id="IPR014777">
    <property type="entry name" value="4pyrrole_Mease_sub1"/>
</dbReference>
<evidence type="ECO:0000313" key="9">
    <source>
        <dbReference type="Proteomes" id="UP000002030"/>
    </source>
</evidence>
<dbReference type="InterPro" id="IPR003754">
    <property type="entry name" value="4pyrrol_synth_uPrphyn_synth"/>
</dbReference>
<keyword evidence="9" id="KW-1185">Reference proteome</keyword>
<dbReference type="InterPro" id="IPR035996">
    <property type="entry name" value="4pyrrol_Methylase_sf"/>
</dbReference>
<dbReference type="InterPro" id="IPR036108">
    <property type="entry name" value="4pyrrol_syn_uPrphyn_synt_sf"/>
</dbReference>
<dbReference type="InterPro" id="IPR000878">
    <property type="entry name" value="4pyrrol_Mease"/>
</dbReference>
<protein>
    <recommendedName>
        <fullName evidence="1">uroporphyrinogen-III C-methyltransferase</fullName>
        <ecNumber evidence="1">2.1.1.107</ecNumber>
    </recommendedName>
</protein>
<feature type="domain" description="Tetrapyrrole biosynthesis uroporphyrinogen III synthase" evidence="7">
    <location>
        <begin position="258"/>
        <end position="475"/>
    </location>
</feature>
<dbReference type="KEGG" id="tai:Taci_0043"/>
<dbReference type="InterPro" id="IPR050161">
    <property type="entry name" value="Siro_Cobalamin_biosynth"/>
</dbReference>
<dbReference type="GO" id="GO:0032259">
    <property type="term" value="P:methylation"/>
    <property type="evidence" value="ECO:0007669"/>
    <property type="project" value="UniProtKB-KW"/>
</dbReference>
<dbReference type="eggNOG" id="COG1587">
    <property type="taxonomic scope" value="Bacteria"/>
</dbReference>
<evidence type="ECO:0000256" key="3">
    <source>
        <dbReference type="ARBA" id="ARBA00022679"/>
    </source>
</evidence>
<dbReference type="Gene3D" id="3.40.1010.10">
    <property type="entry name" value="Cobalt-precorrin-4 Transmethylase, Domain 1"/>
    <property type="match status" value="1"/>
</dbReference>
<evidence type="ECO:0000256" key="5">
    <source>
        <dbReference type="ARBA" id="ARBA00023244"/>
    </source>
</evidence>
<dbReference type="EMBL" id="CP001818">
    <property type="protein sequence ID" value="ACZ18283.1"/>
    <property type="molecule type" value="Genomic_DNA"/>
</dbReference>
<dbReference type="NCBIfam" id="TIGR01469">
    <property type="entry name" value="cobA_cysG_Cterm"/>
    <property type="match status" value="1"/>
</dbReference>
<dbReference type="PANTHER" id="PTHR45790:SF3">
    <property type="entry name" value="S-ADENOSYL-L-METHIONINE-DEPENDENT UROPORPHYRINOGEN III METHYLTRANSFERASE, CHLOROPLASTIC"/>
    <property type="match status" value="1"/>
</dbReference>
<dbReference type="CDD" id="cd11642">
    <property type="entry name" value="SUMT"/>
    <property type="match status" value="1"/>
</dbReference>
<name>D1B7N0_THEAS</name>
<keyword evidence="5" id="KW-0627">Porphyrin biosynthesis</keyword>
<dbReference type="HOGENOM" id="CLU_011276_6_10_0"/>
<dbReference type="InterPro" id="IPR014776">
    <property type="entry name" value="4pyrrole_Mease_sub2"/>
</dbReference>
<evidence type="ECO:0000256" key="1">
    <source>
        <dbReference type="ARBA" id="ARBA00012162"/>
    </source>
</evidence>
<dbReference type="AlphaFoldDB" id="D1B7N0"/>
<dbReference type="Proteomes" id="UP000002030">
    <property type="component" value="Chromosome"/>
</dbReference>
<accession>D1B7N0</accession>
<evidence type="ECO:0000313" key="8">
    <source>
        <dbReference type="EMBL" id="ACZ18283.1"/>
    </source>
</evidence>
<dbReference type="Gene3D" id="3.30.950.10">
    <property type="entry name" value="Methyltransferase, Cobalt-precorrin-4 Transmethylase, Domain 2"/>
    <property type="match status" value="1"/>
</dbReference>
<dbReference type="OrthoDB" id="9815856at2"/>
<dbReference type="FunFam" id="3.40.1010.10:FF:000001">
    <property type="entry name" value="Siroheme synthase"/>
    <property type="match status" value="1"/>
</dbReference>
<keyword evidence="3" id="KW-0808">Transferase</keyword>
<dbReference type="RefSeq" id="WP_012868799.1">
    <property type="nucleotide sequence ID" value="NC_013522.1"/>
</dbReference>
<reference evidence="8 9" key="1">
    <citation type="journal article" date="2009" name="Stand. Genomic Sci.">
        <title>Complete genome sequence of Thermanaerovibrio acidaminovorans type strain (Su883).</title>
        <authorList>
            <person name="Chovatia M."/>
            <person name="Sikorski J."/>
            <person name="Schroder M."/>
            <person name="Lapidus A."/>
            <person name="Nolan M."/>
            <person name="Tice H."/>
            <person name="Glavina Del Rio T."/>
            <person name="Copeland A."/>
            <person name="Cheng J.F."/>
            <person name="Lucas S."/>
            <person name="Chen F."/>
            <person name="Bruce D."/>
            <person name="Goodwin L."/>
            <person name="Pitluck S."/>
            <person name="Ivanova N."/>
            <person name="Mavromatis K."/>
            <person name="Ovchinnikova G."/>
            <person name="Pati A."/>
            <person name="Chen A."/>
            <person name="Palaniappan K."/>
            <person name="Land M."/>
            <person name="Hauser L."/>
            <person name="Chang Y.J."/>
            <person name="Jeffries C.D."/>
            <person name="Chain P."/>
            <person name="Saunders E."/>
            <person name="Detter J.C."/>
            <person name="Brettin T."/>
            <person name="Rohde M."/>
            <person name="Goker M."/>
            <person name="Spring S."/>
            <person name="Bristow J."/>
            <person name="Markowitz V."/>
            <person name="Hugenholtz P."/>
            <person name="Kyrpides N.C."/>
            <person name="Klenk H.P."/>
            <person name="Eisen J.A."/>
        </authorList>
    </citation>
    <scope>NUCLEOTIDE SEQUENCE [LARGE SCALE GENOMIC DNA]</scope>
    <source>
        <strain evidence="9">ATCC 49978 / DSM 6589 / Su883</strain>
    </source>
</reference>